<dbReference type="GO" id="GO:0050661">
    <property type="term" value="F:NADP binding"/>
    <property type="evidence" value="ECO:0007669"/>
    <property type="project" value="InterPro"/>
</dbReference>
<protein>
    <submittedName>
        <fullName evidence="5">NAD(P)-dependent oxidoreductase</fullName>
    </submittedName>
</protein>
<dbReference type="Gene3D" id="1.10.1040.10">
    <property type="entry name" value="N-(1-d-carboxylethyl)-l-norvaline Dehydrogenase, domain 2"/>
    <property type="match status" value="1"/>
</dbReference>
<dbReference type="InterPro" id="IPR015815">
    <property type="entry name" value="HIBADH-related"/>
</dbReference>
<dbReference type="EMBL" id="JABFXE010000352">
    <property type="protein sequence ID" value="NUQ88459.1"/>
    <property type="molecule type" value="Genomic_DNA"/>
</dbReference>
<dbReference type="InterPro" id="IPR048666">
    <property type="entry name" value="RedAm-like_C"/>
</dbReference>
<dbReference type="PANTHER" id="PTHR43580">
    <property type="entry name" value="OXIDOREDUCTASE GLYR1-RELATED"/>
    <property type="match status" value="1"/>
</dbReference>
<dbReference type="Pfam" id="PF21761">
    <property type="entry name" value="RedAm-like_C"/>
    <property type="match status" value="1"/>
</dbReference>
<dbReference type="SUPFAM" id="SSF51735">
    <property type="entry name" value="NAD(P)-binding Rossmann-fold domains"/>
    <property type="match status" value="1"/>
</dbReference>
<dbReference type="InterPro" id="IPR013328">
    <property type="entry name" value="6PGD_dom2"/>
</dbReference>
<feature type="domain" description="6-phosphogluconate dehydrogenase NADP-binding" evidence="3">
    <location>
        <begin position="4"/>
        <end position="151"/>
    </location>
</feature>
<keyword evidence="2" id="KW-0560">Oxidoreductase</keyword>
<dbReference type="PIRSF" id="PIRSF000103">
    <property type="entry name" value="HIBADH"/>
    <property type="match status" value="1"/>
</dbReference>
<dbReference type="Pfam" id="PF03446">
    <property type="entry name" value="NAD_binding_2"/>
    <property type="match status" value="1"/>
</dbReference>
<dbReference type="SUPFAM" id="SSF48179">
    <property type="entry name" value="6-phosphogluconate dehydrogenase C-terminal domain-like"/>
    <property type="match status" value="1"/>
</dbReference>
<dbReference type="AlphaFoldDB" id="A0A850C372"/>
<evidence type="ECO:0000256" key="1">
    <source>
        <dbReference type="ARBA" id="ARBA00009080"/>
    </source>
</evidence>
<comment type="similarity">
    <text evidence="1">Belongs to the HIBADH-related family.</text>
</comment>
<evidence type="ECO:0000259" key="3">
    <source>
        <dbReference type="Pfam" id="PF03446"/>
    </source>
</evidence>
<gene>
    <name evidence="5" type="ORF">HOQ43_08355</name>
</gene>
<name>A0A850C372_9ACTN</name>
<evidence type="ECO:0000313" key="5">
    <source>
        <dbReference type="EMBL" id="NUQ88459.1"/>
    </source>
</evidence>
<dbReference type="Gene3D" id="3.40.50.720">
    <property type="entry name" value="NAD(P)-binding Rossmann-like Domain"/>
    <property type="match status" value="1"/>
</dbReference>
<evidence type="ECO:0000313" key="6">
    <source>
        <dbReference type="Proteomes" id="UP000574690"/>
    </source>
</evidence>
<dbReference type="InterPro" id="IPR008927">
    <property type="entry name" value="6-PGluconate_DH-like_C_sf"/>
</dbReference>
<sequence>MTDVTILGAGFMGAAIARVLIGRGRAVAVWNRTPARTEPLREAGAAVARDLAEALTISPVAVSVLSDYPALVAQLESVESLEGVDLVNLTTGHPHEADELEELVTARGGRLLEGAIICYPSHIGTERGVVKFSGPAELWRRHGELLHLLGAGAEHLGEPVRLANVLDAAQLGFYVPAIGAAMEAAAYGAREGLGFAALRPVLLHGLDVLTEFLAKREEMIAKGDFAAEDSSADVYLAAMRGVAEAMTRAGVDARLARAVIGHLEQVRAAGHGDGDFAGIYQVLRAQAEERG</sequence>
<dbReference type="InterPro" id="IPR036291">
    <property type="entry name" value="NAD(P)-bd_dom_sf"/>
</dbReference>
<reference evidence="5 6" key="1">
    <citation type="submission" date="2020-05" db="EMBL/GenBank/DDBJ databases">
        <title>DNA-SIP metagenomic assembled genomes.</title>
        <authorList>
            <person name="Yu J."/>
        </authorList>
    </citation>
    <scope>NUCLEOTIDE SEQUENCE [LARGE SCALE GENOMIC DNA]</scope>
    <source>
        <strain evidence="5">Bin5.27</strain>
    </source>
</reference>
<evidence type="ECO:0000256" key="2">
    <source>
        <dbReference type="ARBA" id="ARBA00023002"/>
    </source>
</evidence>
<accession>A0A850C372</accession>
<dbReference type="Proteomes" id="UP000574690">
    <property type="component" value="Unassembled WGS sequence"/>
</dbReference>
<proteinExistence type="inferred from homology"/>
<dbReference type="InterPro" id="IPR051265">
    <property type="entry name" value="HIBADH-related_NP60_sf"/>
</dbReference>
<feature type="domain" description="NADPH-dependent reductive aminase-like C-terminal" evidence="4">
    <location>
        <begin position="162"/>
        <end position="284"/>
    </location>
</feature>
<comment type="caution">
    <text evidence="5">The sequence shown here is derived from an EMBL/GenBank/DDBJ whole genome shotgun (WGS) entry which is preliminary data.</text>
</comment>
<dbReference type="InterPro" id="IPR006115">
    <property type="entry name" value="6PGDH_NADP-bd"/>
</dbReference>
<organism evidence="5 6">
    <name type="scientific">Glycomyces artemisiae</name>
    <dbReference type="NCBI Taxonomy" id="1076443"/>
    <lineage>
        <taxon>Bacteria</taxon>
        <taxon>Bacillati</taxon>
        <taxon>Actinomycetota</taxon>
        <taxon>Actinomycetes</taxon>
        <taxon>Glycomycetales</taxon>
        <taxon>Glycomycetaceae</taxon>
        <taxon>Glycomyces</taxon>
    </lineage>
</organism>
<evidence type="ECO:0000259" key="4">
    <source>
        <dbReference type="Pfam" id="PF21761"/>
    </source>
</evidence>
<dbReference type="PANTHER" id="PTHR43580:SF2">
    <property type="entry name" value="CYTOKINE-LIKE NUCLEAR FACTOR N-PAC"/>
    <property type="match status" value="1"/>
</dbReference>
<dbReference type="GO" id="GO:0016491">
    <property type="term" value="F:oxidoreductase activity"/>
    <property type="evidence" value="ECO:0007669"/>
    <property type="project" value="UniProtKB-KW"/>
</dbReference>